<evidence type="ECO:0000313" key="2">
    <source>
        <dbReference type="Proteomes" id="UP000324222"/>
    </source>
</evidence>
<dbReference type="Proteomes" id="UP000324222">
    <property type="component" value="Unassembled WGS sequence"/>
</dbReference>
<organism evidence="1 2">
    <name type="scientific">Portunus trituberculatus</name>
    <name type="common">Swimming crab</name>
    <name type="synonym">Neptunus trituberculatus</name>
    <dbReference type="NCBI Taxonomy" id="210409"/>
    <lineage>
        <taxon>Eukaryota</taxon>
        <taxon>Metazoa</taxon>
        <taxon>Ecdysozoa</taxon>
        <taxon>Arthropoda</taxon>
        <taxon>Crustacea</taxon>
        <taxon>Multicrustacea</taxon>
        <taxon>Malacostraca</taxon>
        <taxon>Eumalacostraca</taxon>
        <taxon>Eucarida</taxon>
        <taxon>Decapoda</taxon>
        <taxon>Pleocyemata</taxon>
        <taxon>Brachyura</taxon>
        <taxon>Eubrachyura</taxon>
        <taxon>Portunoidea</taxon>
        <taxon>Portunidae</taxon>
        <taxon>Portuninae</taxon>
        <taxon>Portunus</taxon>
    </lineage>
</organism>
<keyword evidence="2" id="KW-1185">Reference proteome</keyword>
<protein>
    <submittedName>
        <fullName evidence="1">Uncharacterized protein</fullName>
    </submittedName>
</protein>
<dbReference type="AlphaFoldDB" id="A0A5B7FUG4"/>
<evidence type="ECO:0000313" key="1">
    <source>
        <dbReference type="EMBL" id="MPC49047.1"/>
    </source>
</evidence>
<reference evidence="1 2" key="1">
    <citation type="submission" date="2019-05" db="EMBL/GenBank/DDBJ databases">
        <title>Another draft genome of Portunus trituberculatus and its Hox gene families provides insights of decapod evolution.</title>
        <authorList>
            <person name="Jeong J.-H."/>
            <person name="Song I."/>
            <person name="Kim S."/>
            <person name="Choi T."/>
            <person name="Kim D."/>
            <person name="Ryu S."/>
            <person name="Kim W."/>
        </authorList>
    </citation>
    <scope>NUCLEOTIDE SEQUENCE [LARGE SCALE GENOMIC DNA]</scope>
    <source>
        <tissue evidence="1">Muscle</tissue>
    </source>
</reference>
<accession>A0A5B7FUG4</accession>
<gene>
    <name evidence="1" type="ORF">E2C01_042837</name>
</gene>
<proteinExistence type="predicted"/>
<sequence>MDQRRMPIRYKRKLVNSSGKWKEENLLKVAGAVNKKIMGINAAAIQFNIPKNNSKFRGG</sequence>
<dbReference type="EMBL" id="VSRR010008636">
    <property type="protein sequence ID" value="MPC49047.1"/>
    <property type="molecule type" value="Genomic_DNA"/>
</dbReference>
<comment type="caution">
    <text evidence="1">The sequence shown here is derived from an EMBL/GenBank/DDBJ whole genome shotgun (WGS) entry which is preliminary data.</text>
</comment>
<name>A0A5B7FUG4_PORTR</name>